<feature type="domain" description="RING-type" evidence="1">
    <location>
        <begin position="318"/>
        <end position="360"/>
    </location>
</feature>
<organism evidence="2 3">
    <name type="scientific">Paramecium sonneborni</name>
    <dbReference type="NCBI Taxonomy" id="65129"/>
    <lineage>
        <taxon>Eukaryota</taxon>
        <taxon>Sar</taxon>
        <taxon>Alveolata</taxon>
        <taxon>Ciliophora</taxon>
        <taxon>Intramacronucleata</taxon>
        <taxon>Oligohymenophorea</taxon>
        <taxon>Peniculida</taxon>
        <taxon>Parameciidae</taxon>
        <taxon>Paramecium</taxon>
    </lineage>
</organism>
<evidence type="ECO:0000313" key="3">
    <source>
        <dbReference type="Proteomes" id="UP000692954"/>
    </source>
</evidence>
<dbReference type="InterPro" id="IPR001841">
    <property type="entry name" value="Znf_RING"/>
</dbReference>
<evidence type="ECO:0000259" key="1">
    <source>
        <dbReference type="SMART" id="SM00184"/>
    </source>
</evidence>
<feature type="domain" description="RING-type" evidence="1">
    <location>
        <begin position="376"/>
        <end position="410"/>
    </location>
</feature>
<proteinExistence type="predicted"/>
<keyword evidence="3" id="KW-1185">Reference proteome</keyword>
<comment type="caution">
    <text evidence="2">The sequence shown here is derived from an EMBL/GenBank/DDBJ whole genome shotgun (WGS) entry which is preliminary data.</text>
</comment>
<gene>
    <name evidence="2" type="ORF">PSON_ATCC_30995.1.T0800019</name>
</gene>
<feature type="domain" description="RING-type" evidence="1">
    <location>
        <begin position="67"/>
        <end position="151"/>
    </location>
</feature>
<dbReference type="OrthoDB" id="307146at2759"/>
<dbReference type="EMBL" id="CAJJDN010000080">
    <property type="protein sequence ID" value="CAD8103315.1"/>
    <property type="molecule type" value="Genomic_DNA"/>
</dbReference>
<dbReference type="AlphaFoldDB" id="A0A8S1PJH9"/>
<accession>A0A8S1PJH9</accession>
<protein>
    <recommendedName>
        <fullName evidence="1">RING-type domain-containing protein</fullName>
    </recommendedName>
</protein>
<sequence>MGLCASKSNNLQRQQANNLNKQILAQPNNIEVNQTNPTKKEREQKIVQYQEVILKVQQEARLDDVLCKLCSKQINKDKSIKIEQCGHYFDINCFIYHFKEQRICCRGQKIKLNEKVYPKPQVDEIMKNQLKQIKFGAKKSVQCSTQYCPFIFIYQKELNKSQSMSYFCDKCSSYKSYDQEMCQFIKKQTAQKNENGSDQQSIGNQQNKVHNNCSQIEHQNAQTTLPCNHKKCKECLFQEFKQNLKAQCDCGKNYSTNIFKSQKRNELQEIYDKQLEQIMQGTNLSWQFCRQNCGFFYNNQDTNNKFSYCIKCDEIKVCYKCKYELFSEYIAIPECNHNYHLICSIEILMNNKLKDLSCCCGTILDINTKKSLNIKCLKCNEYDDNLMMLECFHFIHKKCRNLEQSECQICRVPFNQQIIDKLIQKSVRQDNYQKLN</sequence>
<evidence type="ECO:0000313" key="2">
    <source>
        <dbReference type="EMBL" id="CAD8103315.1"/>
    </source>
</evidence>
<dbReference type="SMART" id="SM00184">
    <property type="entry name" value="RING"/>
    <property type="match status" value="3"/>
</dbReference>
<dbReference type="Proteomes" id="UP000692954">
    <property type="component" value="Unassembled WGS sequence"/>
</dbReference>
<reference evidence="2" key="1">
    <citation type="submission" date="2021-01" db="EMBL/GenBank/DDBJ databases">
        <authorList>
            <consortium name="Genoscope - CEA"/>
            <person name="William W."/>
        </authorList>
    </citation>
    <scope>NUCLEOTIDE SEQUENCE</scope>
</reference>
<name>A0A8S1PJH9_9CILI</name>